<protein>
    <submittedName>
        <fullName evidence="2">(African queen) hypothetical protein</fullName>
    </submittedName>
</protein>
<evidence type="ECO:0000256" key="1">
    <source>
        <dbReference type="SAM" id="MobiDB-lite"/>
    </source>
</evidence>
<evidence type="ECO:0000313" key="3">
    <source>
        <dbReference type="Proteomes" id="UP000789524"/>
    </source>
</evidence>
<feature type="region of interest" description="Disordered" evidence="1">
    <location>
        <begin position="449"/>
        <end position="468"/>
    </location>
</feature>
<feature type="compositionally biased region" description="Low complexity" evidence="1">
    <location>
        <begin position="124"/>
        <end position="136"/>
    </location>
</feature>
<dbReference type="EMBL" id="CAKASE010000045">
    <property type="protein sequence ID" value="CAG9560477.1"/>
    <property type="molecule type" value="Genomic_DNA"/>
</dbReference>
<keyword evidence="3" id="KW-1185">Reference proteome</keyword>
<reference evidence="2" key="1">
    <citation type="submission" date="2021-09" db="EMBL/GenBank/DDBJ databases">
        <authorList>
            <person name="Martin H S."/>
        </authorList>
    </citation>
    <scope>NUCLEOTIDE SEQUENCE</scope>
</reference>
<comment type="caution">
    <text evidence="2">The sequence shown here is derived from an EMBL/GenBank/DDBJ whole genome shotgun (WGS) entry which is preliminary data.</text>
</comment>
<organism evidence="2 3">
    <name type="scientific">Danaus chrysippus</name>
    <name type="common">African queen</name>
    <dbReference type="NCBI Taxonomy" id="151541"/>
    <lineage>
        <taxon>Eukaryota</taxon>
        <taxon>Metazoa</taxon>
        <taxon>Ecdysozoa</taxon>
        <taxon>Arthropoda</taxon>
        <taxon>Hexapoda</taxon>
        <taxon>Insecta</taxon>
        <taxon>Pterygota</taxon>
        <taxon>Neoptera</taxon>
        <taxon>Endopterygota</taxon>
        <taxon>Lepidoptera</taxon>
        <taxon>Glossata</taxon>
        <taxon>Ditrysia</taxon>
        <taxon>Papilionoidea</taxon>
        <taxon>Nymphalidae</taxon>
        <taxon>Danainae</taxon>
        <taxon>Danaini</taxon>
        <taxon>Danaina</taxon>
        <taxon>Danaus</taxon>
        <taxon>Anosia</taxon>
    </lineage>
</organism>
<dbReference type="Proteomes" id="UP000789524">
    <property type="component" value="Unassembled WGS sequence"/>
</dbReference>
<sequence>MQRQLRWDDIDRHSSSVTEPPLLILRNLHDNPRLASLLYYISLGHLSQEDKVRAQYGRGQVWRRIDSEAPLVGVRRARRRAAPSGDRPPPPPSLPVPRSPRPPQPPTHTTRLPLHSESRRRQTRPTSSRRLTSPLSFPASMRCGRVSAAGEHGRARCRLRKRREMDCCNYGQYGGAAAGWEGYGYPPMPYGPYHYYSPHAHDYTRYYRYDYAHHMHHNEHAMPMDYGAYAVKEARSRRSLSRRELRALPPTHLPLPHTPPLECGLTGRGPAYCEPQMWSPYQMGMMSGRGWSGANTINGSWSTRSMCLREPVRYTSDCRLMKGSNVHQIQNQMVPQEGRSTPYPVYDESHYNGDNGVKQNSCHDFNGRVIPLPEPSHPLRESFIPEQRRLPPEEKRPPVVPLPAFQQAFGSTEIGKFAEAFSRAEVVHDAEDSSDNFVFESFHDWEGVSEEQWTSQPTPKEIKCEDNF</sequence>
<evidence type="ECO:0000313" key="2">
    <source>
        <dbReference type="EMBL" id="CAG9560477.1"/>
    </source>
</evidence>
<accession>A0A8J2QH14</accession>
<dbReference type="AlphaFoldDB" id="A0A8J2QH14"/>
<dbReference type="OrthoDB" id="7467148at2759"/>
<gene>
    <name evidence="2" type="ORF">DCHRY22_LOCUS2139</name>
</gene>
<feature type="compositionally biased region" description="Pro residues" evidence="1">
    <location>
        <begin position="86"/>
        <end position="106"/>
    </location>
</feature>
<name>A0A8J2QH14_9NEOP</name>
<proteinExistence type="predicted"/>
<feature type="region of interest" description="Disordered" evidence="1">
    <location>
        <begin position="73"/>
        <end position="137"/>
    </location>
</feature>